<accession>A0A9P0PWT7</accession>
<comment type="caution">
    <text evidence="9">The sequence shown here is derived from an EMBL/GenBank/DDBJ whole genome shotgun (WGS) entry which is preliminary data.</text>
</comment>
<sequence>MVGAFNDIFGTMIFLTTVNTSFALLNCLMWFFERNSQGNDEDTVYRILSIVLYVGIYLSFTILIVLSCDATVKQGKRFTESCYALHVKNSNHYVKEEFKSLAVISEKIAPVFSAAGFYTINQMFLSTLFTALTSYAIVCIQFSTL</sequence>
<reference evidence="9" key="1">
    <citation type="submission" date="2022-03" db="EMBL/GenBank/DDBJ databases">
        <authorList>
            <person name="Sayadi A."/>
        </authorList>
    </citation>
    <scope>NUCLEOTIDE SEQUENCE</scope>
</reference>
<dbReference type="GO" id="GO:0008049">
    <property type="term" value="P:male courtship behavior"/>
    <property type="evidence" value="ECO:0007669"/>
    <property type="project" value="TreeGrafter"/>
</dbReference>
<dbReference type="PANTHER" id="PTHR21143:SF104">
    <property type="entry name" value="GUSTATORY RECEPTOR 8A-RELATED"/>
    <property type="match status" value="1"/>
</dbReference>
<evidence type="ECO:0000256" key="2">
    <source>
        <dbReference type="ARBA" id="ARBA00022475"/>
    </source>
</evidence>
<protein>
    <submittedName>
        <fullName evidence="9">Uncharacterized protein</fullName>
    </submittedName>
</protein>
<keyword evidence="5 8" id="KW-0472">Membrane</keyword>
<dbReference type="GO" id="GO:0030425">
    <property type="term" value="C:dendrite"/>
    <property type="evidence" value="ECO:0007669"/>
    <property type="project" value="TreeGrafter"/>
</dbReference>
<feature type="transmembrane region" description="Helical" evidence="8">
    <location>
        <begin position="12"/>
        <end position="32"/>
    </location>
</feature>
<keyword evidence="3 8" id="KW-0812">Transmembrane</keyword>
<dbReference type="AlphaFoldDB" id="A0A9P0PWT7"/>
<dbReference type="InterPro" id="IPR013604">
    <property type="entry name" value="7TM_chemorcpt"/>
</dbReference>
<evidence type="ECO:0000313" key="9">
    <source>
        <dbReference type="EMBL" id="CAH1996875.1"/>
    </source>
</evidence>
<name>A0A9P0PWT7_ACAOB</name>
<keyword evidence="2" id="KW-1003">Cell membrane</keyword>
<feature type="transmembrane region" description="Helical" evidence="8">
    <location>
        <begin position="44"/>
        <end position="68"/>
    </location>
</feature>
<dbReference type="OrthoDB" id="6742382at2759"/>
<evidence type="ECO:0000256" key="4">
    <source>
        <dbReference type="ARBA" id="ARBA00022989"/>
    </source>
</evidence>
<evidence type="ECO:0000256" key="7">
    <source>
        <dbReference type="ARBA" id="ARBA00023224"/>
    </source>
</evidence>
<dbReference type="PANTHER" id="PTHR21143">
    <property type="entry name" value="INVERTEBRATE GUSTATORY RECEPTOR"/>
    <property type="match status" value="1"/>
</dbReference>
<dbReference type="EMBL" id="CAKOFQ010007271">
    <property type="protein sequence ID" value="CAH1996875.1"/>
    <property type="molecule type" value="Genomic_DNA"/>
</dbReference>
<evidence type="ECO:0000256" key="3">
    <source>
        <dbReference type="ARBA" id="ARBA00022692"/>
    </source>
</evidence>
<evidence type="ECO:0000256" key="8">
    <source>
        <dbReference type="SAM" id="Phobius"/>
    </source>
</evidence>
<dbReference type="GO" id="GO:0007635">
    <property type="term" value="P:chemosensory behavior"/>
    <property type="evidence" value="ECO:0007669"/>
    <property type="project" value="TreeGrafter"/>
</dbReference>
<keyword evidence="4 8" id="KW-1133">Transmembrane helix</keyword>
<keyword evidence="7" id="KW-0807">Transducer</keyword>
<dbReference type="Pfam" id="PF08395">
    <property type="entry name" value="7tm_7"/>
    <property type="match status" value="1"/>
</dbReference>
<dbReference type="GO" id="GO:0050909">
    <property type="term" value="P:sensory perception of taste"/>
    <property type="evidence" value="ECO:0007669"/>
    <property type="project" value="InterPro"/>
</dbReference>
<proteinExistence type="predicted"/>
<dbReference type="GO" id="GO:0007165">
    <property type="term" value="P:signal transduction"/>
    <property type="evidence" value="ECO:0007669"/>
    <property type="project" value="UniProtKB-KW"/>
</dbReference>
<evidence type="ECO:0000256" key="6">
    <source>
        <dbReference type="ARBA" id="ARBA00023170"/>
    </source>
</evidence>
<dbReference type="Proteomes" id="UP001152888">
    <property type="component" value="Unassembled WGS sequence"/>
</dbReference>
<keyword evidence="10" id="KW-1185">Reference proteome</keyword>
<dbReference type="GO" id="GO:0030424">
    <property type="term" value="C:axon"/>
    <property type="evidence" value="ECO:0007669"/>
    <property type="project" value="TreeGrafter"/>
</dbReference>
<keyword evidence="6" id="KW-0675">Receptor</keyword>
<gene>
    <name evidence="9" type="ORF">ACAOBT_LOCUS23412</name>
</gene>
<dbReference type="GO" id="GO:0043025">
    <property type="term" value="C:neuronal cell body"/>
    <property type="evidence" value="ECO:0007669"/>
    <property type="project" value="TreeGrafter"/>
</dbReference>
<comment type="subcellular location">
    <subcellularLocation>
        <location evidence="1">Cell membrane</location>
        <topology evidence="1">Multi-pass membrane protein</topology>
    </subcellularLocation>
</comment>
<dbReference type="GO" id="GO:0005886">
    <property type="term" value="C:plasma membrane"/>
    <property type="evidence" value="ECO:0007669"/>
    <property type="project" value="UniProtKB-SubCell"/>
</dbReference>
<organism evidence="9 10">
    <name type="scientific">Acanthoscelides obtectus</name>
    <name type="common">Bean weevil</name>
    <name type="synonym">Bruchus obtectus</name>
    <dbReference type="NCBI Taxonomy" id="200917"/>
    <lineage>
        <taxon>Eukaryota</taxon>
        <taxon>Metazoa</taxon>
        <taxon>Ecdysozoa</taxon>
        <taxon>Arthropoda</taxon>
        <taxon>Hexapoda</taxon>
        <taxon>Insecta</taxon>
        <taxon>Pterygota</taxon>
        <taxon>Neoptera</taxon>
        <taxon>Endopterygota</taxon>
        <taxon>Coleoptera</taxon>
        <taxon>Polyphaga</taxon>
        <taxon>Cucujiformia</taxon>
        <taxon>Chrysomeloidea</taxon>
        <taxon>Chrysomelidae</taxon>
        <taxon>Bruchinae</taxon>
        <taxon>Bruchini</taxon>
        <taxon>Acanthoscelides</taxon>
    </lineage>
</organism>
<evidence type="ECO:0000256" key="1">
    <source>
        <dbReference type="ARBA" id="ARBA00004651"/>
    </source>
</evidence>
<evidence type="ECO:0000313" key="10">
    <source>
        <dbReference type="Proteomes" id="UP001152888"/>
    </source>
</evidence>
<feature type="transmembrane region" description="Helical" evidence="8">
    <location>
        <begin position="123"/>
        <end position="143"/>
    </location>
</feature>
<evidence type="ECO:0000256" key="5">
    <source>
        <dbReference type="ARBA" id="ARBA00023136"/>
    </source>
</evidence>